<dbReference type="SUPFAM" id="SSF51998">
    <property type="entry name" value="PFL-like glycyl radical enzymes"/>
    <property type="match status" value="1"/>
</dbReference>
<name>X1H0R4_9ZZZZ</name>
<accession>X1H0R4</accession>
<organism evidence="2">
    <name type="scientific">marine sediment metagenome</name>
    <dbReference type="NCBI Taxonomy" id="412755"/>
    <lineage>
        <taxon>unclassified sequences</taxon>
        <taxon>metagenomes</taxon>
        <taxon>ecological metagenomes</taxon>
    </lineage>
</organism>
<sequence>MTESYKATEGEPMVLRRAKALSHILRNMSIFIVPNSRIVGHSGSTPNDLYYPIEVNWKSPWRAMNSDDARNILDDEGRAEMEKIIEYWKGKTLSDLRKNAFKGDLEKYFKFEGTFLWSHWDELGVPNYEKLLTKGINGIKKEAEEKLKNVIEMVPDDYLEQCEFLDAVIITLDATIDFARRYAERQ</sequence>
<dbReference type="EMBL" id="BARU01008258">
    <property type="protein sequence ID" value="GAH38868.1"/>
    <property type="molecule type" value="Genomic_DNA"/>
</dbReference>
<dbReference type="GO" id="GO:0005829">
    <property type="term" value="C:cytosol"/>
    <property type="evidence" value="ECO:0007669"/>
    <property type="project" value="TreeGrafter"/>
</dbReference>
<dbReference type="InterPro" id="IPR004184">
    <property type="entry name" value="PFL_dom"/>
</dbReference>
<dbReference type="PANTHER" id="PTHR43641:SF2">
    <property type="entry name" value="DEHYDRATASE YBIW-RELATED"/>
    <property type="match status" value="1"/>
</dbReference>
<dbReference type="PROSITE" id="PS51554">
    <property type="entry name" value="PFL"/>
    <property type="match status" value="1"/>
</dbReference>
<dbReference type="Pfam" id="PF02901">
    <property type="entry name" value="PFL-like"/>
    <property type="match status" value="1"/>
</dbReference>
<protein>
    <recommendedName>
        <fullName evidence="1">PFL domain-containing protein</fullName>
    </recommendedName>
</protein>
<feature type="domain" description="PFL" evidence="1">
    <location>
        <begin position="1"/>
        <end position="186"/>
    </location>
</feature>
<dbReference type="Gene3D" id="3.20.70.20">
    <property type="match status" value="1"/>
</dbReference>
<dbReference type="GO" id="GO:0003824">
    <property type="term" value="F:catalytic activity"/>
    <property type="evidence" value="ECO:0007669"/>
    <property type="project" value="InterPro"/>
</dbReference>
<evidence type="ECO:0000313" key="2">
    <source>
        <dbReference type="EMBL" id="GAH38868.1"/>
    </source>
</evidence>
<evidence type="ECO:0000259" key="1">
    <source>
        <dbReference type="PROSITE" id="PS51554"/>
    </source>
</evidence>
<dbReference type="AlphaFoldDB" id="X1H0R4"/>
<reference evidence="2" key="1">
    <citation type="journal article" date="2014" name="Front. Microbiol.">
        <title>High frequency of phylogenetically diverse reductive dehalogenase-homologous genes in deep subseafloor sedimentary metagenomes.</title>
        <authorList>
            <person name="Kawai M."/>
            <person name="Futagami T."/>
            <person name="Toyoda A."/>
            <person name="Takaki Y."/>
            <person name="Nishi S."/>
            <person name="Hori S."/>
            <person name="Arai W."/>
            <person name="Tsubouchi T."/>
            <person name="Morono Y."/>
            <person name="Uchiyama I."/>
            <person name="Ito T."/>
            <person name="Fujiyama A."/>
            <person name="Inagaki F."/>
            <person name="Takami H."/>
        </authorList>
    </citation>
    <scope>NUCLEOTIDE SEQUENCE</scope>
    <source>
        <strain evidence="2">Expedition CK06-06</strain>
    </source>
</reference>
<gene>
    <name evidence="2" type="ORF">S03H2_16184</name>
</gene>
<proteinExistence type="predicted"/>
<dbReference type="InterPro" id="IPR051215">
    <property type="entry name" value="GRE"/>
</dbReference>
<comment type="caution">
    <text evidence="2">The sequence shown here is derived from an EMBL/GenBank/DDBJ whole genome shotgun (WGS) entry which is preliminary data.</text>
</comment>
<dbReference type="PANTHER" id="PTHR43641">
    <property type="entry name" value="FORMATE ACETYLTRANSFERASE 3-RELATED"/>
    <property type="match status" value="1"/>
</dbReference>